<dbReference type="EMBL" id="JAUTXU010000190">
    <property type="protein sequence ID" value="KAK3700025.1"/>
    <property type="molecule type" value="Genomic_DNA"/>
</dbReference>
<accession>A0ACC3MNN7</accession>
<organism evidence="1 2">
    <name type="scientific">Vermiconidia calcicola</name>
    <dbReference type="NCBI Taxonomy" id="1690605"/>
    <lineage>
        <taxon>Eukaryota</taxon>
        <taxon>Fungi</taxon>
        <taxon>Dikarya</taxon>
        <taxon>Ascomycota</taxon>
        <taxon>Pezizomycotina</taxon>
        <taxon>Dothideomycetes</taxon>
        <taxon>Dothideomycetidae</taxon>
        <taxon>Mycosphaerellales</taxon>
        <taxon>Extremaceae</taxon>
        <taxon>Vermiconidia</taxon>
    </lineage>
</organism>
<gene>
    <name evidence="1" type="primary">GSH1_5</name>
    <name evidence="1" type="ORF">LTR37_016185</name>
</gene>
<keyword evidence="2" id="KW-1185">Reference proteome</keyword>
<sequence length="629" mass="68013">MAEPFSIAAGALQVAGGGFRLATTLYACAKDIRDAQKDINAIATEVRLTSGVLEGLATVLECDDVRQMYSATLRNEAKEAMQGCKDAFMELDQARKDILKTGADGTNQMSISAKMKWPLTKKKMGALQSNLHGLNVILSVMLGVLNLASRKVESTPNQPDPTADADQERLERLIKSNEDLCHKFTKGLSIGGGQERATDDNGSEHQVAGYLPGMILPGAQILSAAWANASNMNVTAIHESNEAAPGVPGPKDKAIMASFVNCKVSIEQLLFGLDEAMVAWSTWGTAGKRMKSMIGLKRCMDQLNDTMFLLPCYHCVQGRCQGLCRRVFGRVVAGHDGCMHARDPARTSSISLGFEYSPPSVQCDGHNPTLLGFNPVSSNDALDPPPDPIRKSVSLSMDLGLHDDSAQDDSYGAGDIEHGQQHKNFAESPAPVAKHHADGVETRDAFAKSDTKKRRGRAAPPRRCPNCHRTDSPEWRRGPDGARKICNACGLQYVKFTRKQTTTSETAEAGNSSLRQQVPQSVPEPESPSLSDLIEDFDWAADLSEVGDADPKGMCDNDAEEEKLQLRVSPPSPQVDHARKRSHLDTSEGTEEDGPMQKRARDDGDGGSQMTDVVTTLLERWTTLSAAAA</sequence>
<dbReference type="EC" id="6.3.2.2" evidence="1"/>
<comment type="caution">
    <text evidence="1">The sequence shown here is derived from an EMBL/GenBank/DDBJ whole genome shotgun (WGS) entry which is preliminary data.</text>
</comment>
<proteinExistence type="predicted"/>
<protein>
    <submittedName>
        <fullName evidence="1">Glutamate--cysteine ligase</fullName>
        <ecNumber evidence="1">6.3.2.2</ecNumber>
    </submittedName>
</protein>
<reference evidence="1" key="1">
    <citation type="submission" date="2023-07" db="EMBL/GenBank/DDBJ databases">
        <title>Black Yeasts Isolated from many extreme environments.</title>
        <authorList>
            <person name="Coleine C."/>
            <person name="Stajich J.E."/>
            <person name="Selbmann L."/>
        </authorList>
    </citation>
    <scope>NUCLEOTIDE SEQUENCE</scope>
    <source>
        <strain evidence="1">CCFEE 5714</strain>
    </source>
</reference>
<keyword evidence="1" id="KW-0436">Ligase</keyword>
<evidence type="ECO:0000313" key="1">
    <source>
        <dbReference type="EMBL" id="KAK3700025.1"/>
    </source>
</evidence>
<evidence type="ECO:0000313" key="2">
    <source>
        <dbReference type="Proteomes" id="UP001281147"/>
    </source>
</evidence>
<name>A0ACC3MNN7_9PEZI</name>
<dbReference type="Proteomes" id="UP001281147">
    <property type="component" value="Unassembled WGS sequence"/>
</dbReference>